<dbReference type="STRING" id="33935.ADM90_07095"/>
<gene>
    <name evidence="3" type="ORF">ADM90_07095</name>
</gene>
<dbReference type="GO" id="GO:0008168">
    <property type="term" value="F:methyltransferase activity"/>
    <property type="evidence" value="ECO:0007669"/>
    <property type="project" value="UniProtKB-KW"/>
</dbReference>
<dbReference type="PANTHER" id="PTHR32266">
    <property type="entry name" value="NICOTIANAMINE SYNTHASE 3"/>
    <property type="match status" value="1"/>
</dbReference>
<keyword evidence="1 3" id="KW-0808">Transferase</keyword>
<evidence type="ECO:0000256" key="2">
    <source>
        <dbReference type="ARBA" id="ARBA00022691"/>
    </source>
</evidence>
<name>A0A0M9DLW1_9BACI</name>
<evidence type="ECO:0000313" key="4">
    <source>
        <dbReference type="Proteomes" id="UP000037977"/>
    </source>
</evidence>
<accession>A0A0M9DLW1</accession>
<keyword evidence="4" id="KW-1185">Reference proteome</keyword>
<dbReference type="OrthoDB" id="1956540at2"/>
<dbReference type="PATRIC" id="fig|33935.3.peg.861"/>
<organism evidence="3 4">
    <name type="scientific">Lysinibacillus macroides</name>
    <dbReference type="NCBI Taxonomy" id="33935"/>
    <lineage>
        <taxon>Bacteria</taxon>
        <taxon>Bacillati</taxon>
        <taxon>Bacillota</taxon>
        <taxon>Bacilli</taxon>
        <taxon>Bacillales</taxon>
        <taxon>Bacillaceae</taxon>
        <taxon>Lysinibacillus</taxon>
    </lineage>
</organism>
<dbReference type="AlphaFoldDB" id="A0A0M9DLW1"/>
<dbReference type="InterPro" id="IPR029063">
    <property type="entry name" value="SAM-dependent_MTases_sf"/>
</dbReference>
<dbReference type="SUPFAM" id="SSF53335">
    <property type="entry name" value="S-adenosyl-L-methionine-dependent methyltransferases"/>
    <property type="match status" value="1"/>
</dbReference>
<comment type="caution">
    <text evidence="3">The sequence shown here is derived from an EMBL/GenBank/DDBJ whole genome shotgun (WGS) entry which is preliminary data.</text>
</comment>
<dbReference type="InterPro" id="IPR004298">
    <property type="entry name" value="Nicotian_synth"/>
</dbReference>
<dbReference type="RefSeq" id="WP_053994308.1">
    <property type="nucleotide sequence ID" value="NZ_CP065643.1"/>
</dbReference>
<evidence type="ECO:0000313" key="3">
    <source>
        <dbReference type="EMBL" id="KOY83060.1"/>
    </source>
</evidence>
<dbReference type="GO" id="GO:0032259">
    <property type="term" value="P:methylation"/>
    <property type="evidence" value="ECO:0007669"/>
    <property type="project" value="UniProtKB-KW"/>
</dbReference>
<dbReference type="Gene3D" id="3.40.50.150">
    <property type="entry name" value="Vaccinia Virus protein VP39"/>
    <property type="match status" value="1"/>
</dbReference>
<dbReference type="PANTHER" id="PTHR32266:SF12">
    <property type="entry name" value="NICOTIANAMINE SYNTHASE 3"/>
    <property type="match status" value="1"/>
</dbReference>
<dbReference type="GO" id="GO:0030418">
    <property type="term" value="P:nicotianamine biosynthetic process"/>
    <property type="evidence" value="ECO:0007669"/>
    <property type="project" value="InterPro"/>
</dbReference>
<protein>
    <submittedName>
        <fullName evidence="3">Ribosomal RNA methyltransferase FmrO domain protein</fullName>
    </submittedName>
</protein>
<dbReference type="EMBL" id="LGCI01000005">
    <property type="protein sequence ID" value="KOY83060.1"/>
    <property type="molecule type" value="Genomic_DNA"/>
</dbReference>
<keyword evidence="2" id="KW-0949">S-adenosyl-L-methionine</keyword>
<evidence type="ECO:0000256" key="1">
    <source>
        <dbReference type="ARBA" id="ARBA00022679"/>
    </source>
</evidence>
<dbReference type="Proteomes" id="UP000037977">
    <property type="component" value="Unassembled WGS sequence"/>
</dbReference>
<sequence>MLKVDEFVTHLQFFVEKFTELIGYDDVQTLHYDVELERVIDQYSAFIVDRCNERAWGNLEFSPMVYQLVEELRQKSAYSVTIMEKIRAFRLLQHKEEMTNYFQNIESCIHREFSHFVVTRHSKVLLVGSGSFPMTPLLIAKQTGAQVIGIDIDEEAVRLGRQVVEKVDGELNIQIDHCSVEELSAIHDITHIIFSSTVSCKYAILGQLYELTNDDVVVAMRYGNGLKSLFNYPMEKVDPAKWHLVEQIANPQQIFDIALYKKAYRKGE</sequence>
<reference evidence="3 4" key="1">
    <citation type="submission" date="2015-07" db="EMBL/GenBank/DDBJ databases">
        <title>Genome sequencing project for genomic taxonomy and phylogenomics of Bacillus-like bacteria.</title>
        <authorList>
            <person name="Liu B."/>
            <person name="Wang J."/>
            <person name="Zhu Y."/>
            <person name="Liu G."/>
            <person name="Chen Q."/>
            <person name="Chen Z."/>
            <person name="Che J."/>
            <person name="Ge C."/>
            <person name="Shi H."/>
            <person name="Pan Z."/>
            <person name="Liu X."/>
        </authorList>
    </citation>
    <scope>NUCLEOTIDE SEQUENCE [LARGE SCALE GENOMIC DNA]</scope>
    <source>
        <strain evidence="3 4">DSM 54</strain>
    </source>
</reference>
<keyword evidence="3" id="KW-0489">Methyltransferase</keyword>
<dbReference type="GO" id="GO:0030410">
    <property type="term" value="F:nicotianamine synthase activity"/>
    <property type="evidence" value="ECO:0007669"/>
    <property type="project" value="InterPro"/>
</dbReference>
<proteinExistence type="predicted"/>